<evidence type="ECO:0000313" key="2">
    <source>
        <dbReference type="Proteomes" id="UP000253834"/>
    </source>
</evidence>
<proteinExistence type="predicted"/>
<dbReference type="EMBL" id="CP022674">
    <property type="protein sequence ID" value="AXI29299.1"/>
    <property type="molecule type" value="Genomic_DNA"/>
</dbReference>
<gene>
    <name evidence="1" type="ORF">CIB87_09845</name>
</gene>
<dbReference type="Proteomes" id="UP000253834">
    <property type="component" value="Chromosome"/>
</dbReference>
<evidence type="ECO:0000313" key="1">
    <source>
        <dbReference type="EMBL" id="AXI29299.1"/>
    </source>
</evidence>
<organism evidence="1 2">
    <name type="scientific">Priestia megaterium</name>
    <name type="common">Bacillus megaterium</name>
    <dbReference type="NCBI Taxonomy" id="1404"/>
    <lineage>
        <taxon>Bacteria</taxon>
        <taxon>Bacillati</taxon>
        <taxon>Bacillota</taxon>
        <taxon>Bacilli</taxon>
        <taxon>Bacillales</taxon>
        <taxon>Bacillaceae</taxon>
        <taxon>Priestia</taxon>
    </lineage>
</organism>
<sequence length="60" mass="7271">MVFKEVEDLRIKAIIHKRKPPKLFKLFTTETEISKDKEVDLQEENDFNEVCDDHFIIDEY</sequence>
<dbReference type="AlphaFoldDB" id="A0AA86HZX7"/>
<protein>
    <submittedName>
        <fullName evidence="1">Uncharacterized protein</fullName>
    </submittedName>
</protein>
<name>A0AA86HZX7_PRIMG</name>
<reference evidence="1 2" key="1">
    <citation type="submission" date="2017-07" db="EMBL/GenBank/DDBJ databases">
        <title>Isolation and development of strain Bacillus megaterium SR7 for enhanced growth and metabolite production under supercritical carbon dioxide.</title>
        <authorList>
            <person name="Freedman A.J.E."/>
            <person name="Peet K.C."/>
            <person name="Boock J.T."/>
            <person name="Penn K."/>
            <person name="Prather K.L.J."/>
            <person name="Thompson J.R."/>
        </authorList>
    </citation>
    <scope>NUCLEOTIDE SEQUENCE [LARGE SCALE GENOMIC DNA]</scope>
    <source>
        <strain evidence="1 2">SR7</strain>
    </source>
</reference>
<accession>A0AA86HZX7</accession>